<dbReference type="InterPro" id="IPR013528">
    <property type="entry name" value="HMG_CoA_synth_N"/>
</dbReference>
<evidence type="ECO:0000259" key="7">
    <source>
        <dbReference type="Pfam" id="PF08540"/>
    </source>
</evidence>
<keyword evidence="9" id="KW-1185">Reference proteome</keyword>
<dbReference type="GO" id="GO:0006084">
    <property type="term" value="P:acetyl-CoA metabolic process"/>
    <property type="evidence" value="ECO:0007669"/>
    <property type="project" value="InterPro"/>
</dbReference>
<dbReference type="STRING" id="703135.A0A2A9NR65"/>
<feature type="domain" description="Hydroxymethylglutaryl-coenzyme A synthase N-terminal" evidence="6">
    <location>
        <begin position="15"/>
        <end position="188"/>
    </location>
</feature>
<feature type="binding site" evidence="4">
    <location>
        <position position="222"/>
    </location>
    <ligand>
        <name>CoA</name>
        <dbReference type="ChEBI" id="CHEBI:57287"/>
    </ligand>
</feature>
<dbReference type="Gene3D" id="3.40.47.10">
    <property type="match status" value="1"/>
</dbReference>
<dbReference type="Proteomes" id="UP000242287">
    <property type="component" value="Unassembled WGS sequence"/>
</dbReference>
<evidence type="ECO:0000313" key="8">
    <source>
        <dbReference type="EMBL" id="PFH50246.1"/>
    </source>
</evidence>
<keyword evidence="2 5" id="KW-0808">Transferase</keyword>
<evidence type="ECO:0000256" key="2">
    <source>
        <dbReference type="ARBA" id="ARBA00022679"/>
    </source>
</evidence>
<accession>A0A2A9NR65</accession>
<evidence type="ECO:0000256" key="4">
    <source>
        <dbReference type="PIRSR" id="PIRSR610122-2"/>
    </source>
</evidence>
<dbReference type="Pfam" id="PF08540">
    <property type="entry name" value="HMG_CoA_synt_C"/>
    <property type="match status" value="1"/>
</dbReference>
<feature type="active site" description="Proton donor/acceptor" evidence="3">
    <location>
        <position position="272"/>
    </location>
</feature>
<evidence type="ECO:0000256" key="1">
    <source>
        <dbReference type="ARBA" id="ARBA00007061"/>
    </source>
</evidence>
<dbReference type="GO" id="GO:0006696">
    <property type="term" value="P:ergosterol biosynthetic process"/>
    <property type="evidence" value="ECO:0007669"/>
    <property type="project" value="TreeGrafter"/>
</dbReference>
<dbReference type="InterPro" id="IPR016039">
    <property type="entry name" value="Thiolase-like"/>
</dbReference>
<sequence>MTIQLTSSLEFDASRPIDVGVLAVEVYFPRRCVSEDALEDFDGVSKGKYTIGLGQEYMAWPDDREDINSFALNAVSGLLEKHNIDPKSIGRIDVGTETIIDKSKSVKTTLMDLFAESGNTDIEGIDSKNACYGSTAALFNAINWIESSSWDGRLAIVVAGDIAVYAEGAARPAGGAGAVALLIGPNAPVVFDPIHGNYMANTYDFYKPNLSSEYPEVDGPVSVVTYIAALDAAYSRFREKSARAAKMAQLNGHSEASDAPFSLEDVDYAIFHSPYGKQAVKGHARLLYNDFLANPDAPHFANIQNRDALLAMSRADSLTDKNVEKTFIIASKSSFSQKSDAGMACSRRLGNMYTASLYGCLASLLSQVEPAQLKGKRVSLFAFGSGCAASFFTLRVKGDTTEIREKLDLINRLASMRVAPPQEFVDALQLREKNHNAKSFTPSGSVDNIWPGAYYLDSIDHKYRRKYLRAPLA</sequence>
<dbReference type="Pfam" id="PF01154">
    <property type="entry name" value="HMG_CoA_synt_N"/>
    <property type="match status" value="1"/>
</dbReference>
<protein>
    <recommendedName>
        <fullName evidence="5">Hydroxymethylglutaryl-CoA synthase</fullName>
        <shortName evidence="5">HMG-CoA synthase</shortName>
        <ecNumber evidence="5">2.3.3.10</ecNumber>
    </recommendedName>
    <alternativeName>
        <fullName evidence="5">3-hydroxy-3-methylglutaryl coenzyme A synthase</fullName>
    </alternativeName>
</protein>
<evidence type="ECO:0000313" key="9">
    <source>
        <dbReference type="Proteomes" id="UP000242287"/>
    </source>
</evidence>
<dbReference type="GO" id="GO:0010142">
    <property type="term" value="P:farnesyl diphosphate biosynthetic process, mevalonate pathway"/>
    <property type="evidence" value="ECO:0007669"/>
    <property type="project" value="InterPro"/>
</dbReference>
<organism evidence="8 9">
    <name type="scientific">Amanita thiersii Skay4041</name>
    <dbReference type="NCBI Taxonomy" id="703135"/>
    <lineage>
        <taxon>Eukaryota</taxon>
        <taxon>Fungi</taxon>
        <taxon>Dikarya</taxon>
        <taxon>Basidiomycota</taxon>
        <taxon>Agaricomycotina</taxon>
        <taxon>Agaricomycetes</taxon>
        <taxon>Agaricomycetidae</taxon>
        <taxon>Agaricales</taxon>
        <taxon>Pluteineae</taxon>
        <taxon>Amanitaceae</taxon>
        <taxon>Amanita</taxon>
    </lineage>
</organism>
<feature type="domain" description="Hydroxymethylglutaryl-coenzyme A synthase C-terminal" evidence="7">
    <location>
        <begin position="189"/>
        <end position="468"/>
    </location>
</feature>
<dbReference type="GO" id="GO:0004421">
    <property type="term" value="F:hydroxymethylglutaryl-CoA synthase activity"/>
    <property type="evidence" value="ECO:0007669"/>
    <property type="project" value="UniProtKB-EC"/>
</dbReference>
<dbReference type="PANTHER" id="PTHR43323">
    <property type="entry name" value="3-HYDROXY-3-METHYLGLUTARYL COENZYME A SYNTHASE"/>
    <property type="match status" value="1"/>
</dbReference>
<comment type="similarity">
    <text evidence="1 5">Belongs to the thiolase-like superfamily. HMG-CoA synthase family.</text>
</comment>
<evidence type="ECO:0000256" key="3">
    <source>
        <dbReference type="PIRSR" id="PIRSR610122-1"/>
    </source>
</evidence>
<comment type="function">
    <text evidence="5">Catalyzes the condensation of acetyl-CoA with acetoacetyl-CoA to form HMG-CoA.</text>
</comment>
<dbReference type="AlphaFoldDB" id="A0A2A9NR65"/>
<name>A0A2A9NR65_9AGAR</name>
<evidence type="ECO:0000259" key="6">
    <source>
        <dbReference type="Pfam" id="PF01154"/>
    </source>
</evidence>
<dbReference type="InterPro" id="IPR013746">
    <property type="entry name" value="HMG_CoA_synt_C_dom"/>
</dbReference>
<feature type="active site" description="Proton donor/acceptor" evidence="3">
    <location>
        <position position="97"/>
    </location>
</feature>
<dbReference type="NCBIfam" id="TIGR01833">
    <property type="entry name" value="HMG-CoA-S_euk"/>
    <property type="match status" value="1"/>
</dbReference>
<feature type="binding site" evidence="4">
    <location>
        <position position="277"/>
    </location>
    <ligand>
        <name>CoA</name>
        <dbReference type="ChEBI" id="CHEBI:57287"/>
    </ligand>
</feature>
<gene>
    <name evidence="8" type="ORF">AMATHDRAFT_61450</name>
</gene>
<dbReference type="EMBL" id="KZ302008">
    <property type="protein sequence ID" value="PFH50246.1"/>
    <property type="molecule type" value="Genomic_DNA"/>
</dbReference>
<dbReference type="EC" id="2.3.3.10" evidence="5"/>
<proteinExistence type="inferred from homology"/>
<dbReference type="PANTHER" id="PTHR43323:SF2">
    <property type="entry name" value="HYDROXYMETHYLGLUTARYL-COA SYNTHASE"/>
    <property type="match status" value="1"/>
</dbReference>
<dbReference type="SUPFAM" id="SSF53901">
    <property type="entry name" value="Thiolase-like"/>
    <property type="match status" value="2"/>
</dbReference>
<comment type="catalytic activity">
    <reaction evidence="5">
        <text>acetoacetyl-CoA + acetyl-CoA + H2O = (3S)-3-hydroxy-3-methylglutaryl-CoA + CoA + H(+)</text>
        <dbReference type="Rhea" id="RHEA:10188"/>
        <dbReference type="ChEBI" id="CHEBI:15377"/>
        <dbReference type="ChEBI" id="CHEBI:15378"/>
        <dbReference type="ChEBI" id="CHEBI:43074"/>
        <dbReference type="ChEBI" id="CHEBI:57286"/>
        <dbReference type="ChEBI" id="CHEBI:57287"/>
        <dbReference type="ChEBI" id="CHEBI:57288"/>
        <dbReference type="EC" id="2.3.3.10"/>
    </reaction>
</comment>
<dbReference type="OrthoDB" id="1269963at2759"/>
<dbReference type="FunFam" id="3.40.47.10:FF:000008">
    <property type="entry name" value="3-hydroxy-3-methylglutaryl coenzyme A synthase"/>
    <property type="match status" value="1"/>
</dbReference>
<dbReference type="CDD" id="cd00827">
    <property type="entry name" value="init_cond_enzymes"/>
    <property type="match status" value="1"/>
</dbReference>
<evidence type="ECO:0000256" key="5">
    <source>
        <dbReference type="RuleBase" id="RU364071"/>
    </source>
</evidence>
<feature type="binding site" evidence="4">
    <location>
        <position position="281"/>
    </location>
    <ligand>
        <name>CoA</name>
        <dbReference type="ChEBI" id="CHEBI:57287"/>
    </ligand>
</feature>
<feature type="active site" description="Acyl-thioester intermediate" evidence="3">
    <location>
        <position position="131"/>
    </location>
</feature>
<reference evidence="8 9" key="1">
    <citation type="submission" date="2014-02" db="EMBL/GenBank/DDBJ databases">
        <title>Transposable element dynamics among asymbiotic and ectomycorrhizal Amanita fungi.</title>
        <authorList>
            <consortium name="DOE Joint Genome Institute"/>
            <person name="Hess J."/>
            <person name="Skrede I."/>
            <person name="Wolfe B."/>
            <person name="LaButti K."/>
            <person name="Ohm R.A."/>
            <person name="Grigoriev I.V."/>
            <person name="Pringle A."/>
        </authorList>
    </citation>
    <scope>NUCLEOTIDE SEQUENCE [LARGE SCALE GENOMIC DNA]</scope>
    <source>
        <strain evidence="8 9">SKay4041</strain>
    </source>
</reference>
<dbReference type="InterPro" id="IPR010122">
    <property type="entry name" value="HMG_CoA_synthase_euk"/>
</dbReference>